<dbReference type="InterPro" id="IPR013341">
    <property type="entry name" value="Mandelate_racemase_N_dom"/>
</dbReference>
<reference evidence="4" key="1">
    <citation type="submission" date="2016-11" db="EMBL/GenBank/DDBJ databases">
        <authorList>
            <person name="Varghese N."/>
            <person name="Submissions S."/>
        </authorList>
    </citation>
    <scope>NUCLEOTIDE SEQUENCE [LARGE SCALE GENOMIC DNA]</scope>
    <source>
        <strain evidence="4">DSM 24787</strain>
    </source>
</reference>
<proteinExistence type="predicted"/>
<dbReference type="SFLD" id="SFLDS00001">
    <property type="entry name" value="Enolase"/>
    <property type="match status" value="1"/>
</dbReference>
<dbReference type="AlphaFoldDB" id="A0A1N6K256"/>
<dbReference type="SMART" id="SM00922">
    <property type="entry name" value="MR_MLE"/>
    <property type="match status" value="1"/>
</dbReference>
<dbReference type="Gene3D" id="3.20.20.120">
    <property type="entry name" value="Enolase-like C-terminal domain"/>
    <property type="match status" value="1"/>
</dbReference>
<dbReference type="OrthoDB" id="9775391at2"/>
<dbReference type="Pfam" id="PF02746">
    <property type="entry name" value="MR_MLE_N"/>
    <property type="match status" value="1"/>
</dbReference>
<gene>
    <name evidence="3" type="ORF">SAMN04488055_4931</name>
</gene>
<evidence type="ECO:0000313" key="3">
    <source>
        <dbReference type="EMBL" id="SIO50640.1"/>
    </source>
</evidence>
<evidence type="ECO:0000313" key="4">
    <source>
        <dbReference type="Proteomes" id="UP000185003"/>
    </source>
</evidence>
<name>A0A1N6K256_9BACT</name>
<dbReference type="Gene3D" id="3.30.390.10">
    <property type="entry name" value="Enolase-like, N-terminal domain"/>
    <property type="match status" value="1"/>
</dbReference>
<dbReference type="InterPro" id="IPR036849">
    <property type="entry name" value="Enolase-like_C_sf"/>
</dbReference>
<dbReference type="InterPro" id="IPR029017">
    <property type="entry name" value="Enolase-like_N"/>
</dbReference>
<protein>
    <submittedName>
        <fullName evidence="3">L-alanine-DL-glutamate epimerase</fullName>
    </submittedName>
</protein>
<dbReference type="STRING" id="536979.SAMN04488055_4931"/>
<dbReference type="InterPro" id="IPR029065">
    <property type="entry name" value="Enolase_C-like"/>
</dbReference>
<dbReference type="PANTHER" id="PTHR48080">
    <property type="entry name" value="D-GALACTONATE DEHYDRATASE-RELATED"/>
    <property type="match status" value="1"/>
</dbReference>
<dbReference type="InterPro" id="IPR034593">
    <property type="entry name" value="DgoD-like"/>
</dbReference>
<feature type="domain" description="Mandelate racemase/muconate lactonizing enzyme C-terminal" evidence="2">
    <location>
        <begin position="152"/>
        <end position="253"/>
    </location>
</feature>
<dbReference type="CDD" id="cd03316">
    <property type="entry name" value="MR_like"/>
    <property type="match status" value="1"/>
</dbReference>
<organism evidence="3 4">
    <name type="scientific">Chitinophaga niabensis</name>
    <dbReference type="NCBI Taxonomy" id="536979"/>
    <lineage>
        <taxon>Bacteria</taxon>
        <taxon>Pseudomonadati</taxon>
        <taxon>Bacteroidota</taxon>
        <taxon>Chitinophagia</taxon>
        <taxon>Chitinophagales</taxon>
        <taxon>Chitinophagaceae</taxon>
        <taxon>Chitinophaga</taxon>
    </lineage>
</organism>
<dbReference type="SFLD" id="SFLDG00179">
    <property type="entry name" value="mandelate_racemase"/>
    <property type="match status" value="1"/>
</dbReference>
<dbReference type="SUPFAM" id="SSF54826">
    <property type="entry name" value="Enolase N-terminal domain-like"/>
    <property type="match status" value="1"/>
</dbReference>
<evidence type="ECO:0000259" key="2">
    <source>
        <dbReference type="SMART" id="SM00922"/>
    </source>
</evidence>
<evidence type="ECO:0000256" key="1">
    <source>
        <dbReference type="ARBA" id="ARBA00023239"/>
    </source>
</evidence>
<dbReference type="Proteomes" id="UP000185003">
    <property type="component" value="Unassembled WGS sequence"/>
</dbReference>
<dbReference type="GO" id="GO:0016854">
    <property type="term" value="F:racemase and epimerase activity"/>
    <property type="evidence" value="ECO:0007669"/>
    <property type="project" value="UniProtKB-ARBA"/>
</dbReference>
<keyword evidence="4" id="KW-1185">Reference proteome</keyword>
<dbReference type="GO" id="GO:0016829">
    <property type="term" value="F:lyase activity"/>
    <property type="evidence" value="ECO:0007669"/>
    <property type="project" value="UniProtKB-KW"/>
</dbReference>
<dbReference type="InterPro" id="IPR013342">
    <property type="entry name" value="Mandelate_racemase_C"/>
</dbReference>
<dbReference type="SUPFAM" id="SSF51604">
    <property type="entry name" value="Enolase C-terminal domain-like"/>
    <property type="match status" value="1"/>
</dbReference>
<dbReference type="RefSeq" id="WP_074242209.1">
    <property type="nucleotide sequence ID" value="NZ_FSRA01000002.1"/>
</dbReference>
<sequence>MKITNVEAFILQSPFEIRSPEGSDEARGVKHCLLLKVSTDEGITGWSDVETSPHVGEAVVNAPESGAGVFEGLRSLVIGEDPFDVERLWDKIYRGTIYFGRRGVAMQVLSGFDIACHDIIGKAIGHPIHKVLGGARRDRVRAYASTLFRPTIEAIKDACAFYLQRGFTAVKFGWGVFGQDRKQDIKLVAAAREALGPDVELMVDAGWMVNRSAYDAIELCRALEPYNIFWLEDFLHPECYEGYAKTKAAGVRTRLAAGEQEATAWGFRELINKGGIDVIQPDLTRCGGFTQARKIIWEAEYAGIDVCPHAWLTDLLTAGSLHLNAVLPRSLFLEYNVSENPMLTEIIRNPVQMDKDGYIAVPNGPGLGIDIDEKAVKRFCVNL</sequence>
<keyword evidence="1" id="KW-0456">Lyase</keyword>
<dbReference type="EMBL" id="FSRA01000002">
    <property type="protein sequence ID" value="SIO50640.1"/>
    <property type="molecule type" value="Genomic_DNA"/>
</dbReference>
<dbReference type="Pfam" id="PF13378">
    <property type="entry name" value="MR_MLE_C"/>
    <property type="match status" value="1"/>
</dbReference>
<accession>A0A1N6K256</accession>
<dbReference type="PANTHER" id="PTHR48080:SF2">
    <property type="entry name" value="D-GALACTONATE DEHYDRATASE"/>
    <property type="match status" value="1"/>
</dbReference>